<evidence type="ECO:0000313" key="2">
    <source>
        <dbReference type="Proteomes" id="UP000201728"/>
    </source>
</evidence>
<keyword evidence="2" id="KW-1185">Reference proteome</keyword>
<dbReference type="EMBL" id="CP016397">
    <property type="protein sequence ID" value="ASQ44897.1"/>
    <property type="molecule type" value="Genomic_DNA"/>
</dbReference>
<organism evidence="1 2">
    <name type="scientific">Legionella clemsonensis</name>
    <dbReference type="NCBI Taxonomy" id="1867846"/>
    <lineage>
        <taxon>Bacteria</taxon>
        <taxon>Pseudomonadati</taxon>
        <taxon>Pseudomonadota</taxon>
        <taxon>Gammaproteobacteria</taxon>
        <taxon>Legionellales</taxon>
        <taxon>Legionellaceae</taxon>
        <taxon>Legionella</taxon>
    </lineage>
</organism>
<reference evidence="2" key="1">
    <citation type="submission" date="2016-07" db="EMBL/GenBank/DDBJ databases">
        <authorList>
            <person name="Florea S."/>
            <person name="Webb J.S."/>
            <person name="Jaromczyk J."/>
            <person name="Schardl C.L."/>
        </authorList>
    </citation>
    <scope>NUCLEOTIDE SEQUENCE [LARGE SCALE GENOMIC DNA]</scope>
    <source>
        <strain evidence="2">CDC-D5610</strain>
    </source>
</reference>
<accession>A0A222NZ76</accession>
<name>A0A222NZ76_9GAMM</name>
<sequence>METSYETEKNLRKDKINRILENYLKEKFSDYNPFWLNTPENYQPLADAIGFFYDLDDENLAVTAIGSENQTTRETHQPHFVKLAALLDKFVVFSQDTPPIAQTFNAKEAHLIGIQLKQNMANRSLRDLHAQANNLGIAEKLLTEELGPSEWLNEVDLERALIKLGVKDRVHITRLNAEDIGMILHFEREKRGANLAPYSIPLLINGGNNHALGAQGSHWTEALIQVDPAAGIIRVDYRDSMQAEEAVQAVLTDAIHYNTTSIVDGTTKPYTAFPGVTGRNLDIRIHSDNAQLDSWSCGYRALYNLLTHAQFPAPALVTPAWTAFTTVVYESAPLRNAIYHLLLGGLQINEEFFRTMQLNKNAFHSLSEGTSYGIDNDFAEQYIKFLSTKSTSVVSSEQFAKECETIFKALAKIQFDPEPKKIIDQLQENIGNIQKSTLSSDAKIFMLLDTLKATYGTLLSVRNSGSQLAKIGKFCEEQLGVKLSKGSGYHLKEDGLFLRMAAQLGKKTTATILPSPITVATEPMKISISTPVVGSPKIESAKISPSINSIDTKTDPTQPKLLAKQNLNRIGTMFNPTQFCYGNKPSGVEPGFRAIDLDHAFFEQLKKFTSPTGLNSTEVNAYKILLTTLTKIDSEIPGEAALKQKQIAFATFINTITPRPYDAKSPSPVIASLCEQIKEAVKENKQLSAWLYKLDYAEKGAAKERVKANKEALREYVGTHLARIFSDKNQNQNIVWLKGPQGPHALLACGWKNGLRELTDFLYGGGEPDYNGILVENPKASIKHGKPIPGLGRNLIFCLAIGDRDGIGKDGQNKGFADGYFYGFDYGKPYEGDGVCGTLRDDFTFTNPGASVPGLFRGSSPLGLARHIMYRNYSIFYDTAMSERMIGVHLLRKMITGENPSEDVMKSYPGLTHELYRIQTNTPTAESLLFRLTQIRSQCREGSPLQQLTNELLLNISTGKLQTFDLYFTEIKINLLEAALKTAMPYDELVTYLKLLDKWSAKAAVSNRQILKAFEQRLSLTADEVTFLDQLEKVVSPTVVMSSDGKAFLNQMQITKPEERIPFQLVKELNGSYTLTTPNKAVRELLASKFSLKFTITEKGLSCNFSPQVLKKLMKEVERQYDNKRQSALAKPVFLLETLPNLKSSYQNETLKQLKALLKGETPQLTGKIEYYWEAETHALSLRLTVQTEAQAKLVQEIFALAKLPAANSPMIINIPVTKLKALQQTINTINQRELNPSALPAKSKWEKLHASNREESATVLEENTRSTELTQQSSRLINRFTSMTELTPKLLSLLTNAILEMSLTELSEVMKYSDETLRDKNNILHIINDELDQITEVTEGIELQSVDRRNVDATPDQPDQFTI</sequence>
<protein>
    <submittedName>
        <fullName evidence="1">Uncharacterized protein</fullName>
    </submittedName>
</protein>
<dbReference type="RefSeq" id="WP_094090017.1">
    <property type="nucleotide sequence ID" value="NZ_CP016397.1"/>
</dbReference>
<gene>
    <name evidence="1" type="ORF">clem_01665</name>
</gene>
<dbReference type="KEGG" id="lcd:clem_01665"/>
<dbReference type="OrthoDB" id="8645575at2"/>
<evidence type="ECO:0000313" key="1">
    <source>
        <dbReference type="EMBL" id="ASQ44897.1"/>
    </source>
</evidence>
<proteinExistence type="predicted"/>
<dbReference type="Proteomes" id="UP000201728">
    <property type="component" value="Chromosome"/>
</dbReference>